<dbReference type="EMBL" id="MNCJ02000334">
    <property type="protein sequence ID" value="KAF5753151.1"/>
    <property type="molecule type" value="Genomic_DNA"/>
</dbReference>
<dbReference type="Gene3D" id="1.10.340.70">
    <property type="match status" value="1"/>
</dbReference>
<keyword evidence="2" id="KW-0496">Mitochondrion</keyword>
<dbReference type="InterPro" id="IPR041588">
    <property type="entry name" value="Integrase_H2C2"/>
</dbReference>
<sequence length="85" mass="9362">MAILSTPREDVQQVLEEAHAPGHIGGAKIYDHLMTLGYYWPTMEIDSATFVKRCKVCQLHGNLIHAPAVELPTHLKLVPSISSGK</sequence>
<evidence type="ECO:0000259" key="1">
    <source>
        <dbReference type="Pfam" id="PF17921"/>
    </source>
</evidence>
<reference evidence="2" key="2">
    <citation type="submission" date="2020-06" db="EMBL/GenBank/DDBJ databases">
        <title>Helianthus annuus Genome sequencing and assembly Release 2.</title>
        <authorList>
            <person name="Gouzy J."/>
            <person name="Langlade N."/>
            <person name="Munos S."/>
        </authorList>
    </citation>
    <scope>NUCLEOTIDE SEQUENCE</scope>
    <source>
        <tissue evidence="2">Leaves</tissue>
    </source>
</reference>
<evidence type="ECO:0000313" key="3">
    <source>
        <dbReference type="Proteomes" id="UP000215914"/>
    </source>
</evidence>
<gene>
    <name evidence="2" type="ORF">HanXRQr2_MTg0834971</name>
</gene>
<keyword evidence="3" id="KW-1185">Reference proteome</keyword>
<geneLocation type="mitochondrion" evidence="2"/>
<proteinExistence type="predicted"/>
<name>A0A9K3DCM0_HELAN</name>
<reference evidence="2" key="1">
    <citation type="journal article" date="2017" name="Nature">
        <title>The sunflower genome provides insights into oil metabolism, flowering and Asterid evolution.</title>
        <authorList>
            <person name="Badouin H."/>
            <person name="Gouzy J."/>
            <person name="Grassa C.J."/>
            <person name="Murat F."/>
            <person name="Staton S.E."/>
            <person name="Cottret L."/>
            <person name="Lelandais-Briere C."/>
            <person name="Owens G.L."/>
            <person name="Carrere S."/>
            <person name="Mayjonade B."/>
            <person name="Legrand L."/>
            <person name="Gill N."/>
            <person name="Kane N.C."/>
            <person name="Bowers J.E."/>
            <person name="Hubner S."/>
            <person name="Bellec A."/>
            <person name="Berard A."/>
            <person name="Berges H."/>
            <person name="Blanchet N."/>
            <person name="Boniface M.C."/>
            <person name="Brunel D."/>
            <person name="Catrice O."/>
            <person name="Chaidir N."/>
            <person name="Claudel C."/>
            <person name="Donnadieu C."/>
            <person name="Faraut T."/>
            <person name="Fievet G."/>
            <person name="Helmstetter N."/>
            <person name="King M."/>
            <person name="Knapp S.J."/>
            <person name="Lai Z."/>
            <person name="Le Paslier M.C."/>
            <person name="Lippi Y."/>
            <person name="Lorenzon L."/>
            <person name="Mandel J.R."/>
            <person name="Marage G."/>
            <person name="Marchand G."/>
            <person name="Marquand E."/>
            <person name="Bret-Mestries E."/>
            <person name="Morien E."/>
            <person name="Nambeesan S."/>
            <person name="Nguyen T."/>
            <person name="Pegot-Espagnet P."/>
            <person name="Pouilly N."/>
            <person name="Raftis F."/>
            <person name="Sallet E."/>
            <person name="Schiex T."/>
            <person name="Thomas J."/>
            <person name="Vandecasteele C."/>
            <person name="Vares D."/>
            <person name="Vear F."/>
            <person name="Vautrin S."/>
            <person name="Crespi M."/>
            <person name="Mangin B."/>
            <person name="Burke J.M."/>
            <person name="Salse J."/>
            <person name="Munos S."/>
            <person name="Vincourt P."/>
            <person name="Rieseberg L.H."/>
            <person name="Langlade N.B."/>
        </authorList>
    </citation>
    <scope>NUCLEOTIDE SEQUENCE</scope>
    <source>
        <tissue evidence="2">Leaves</tissue>
    </source>
</reference>
<dbReference type="Pfam" id="PF17921">
    <property type="entry name" value="Integrase_H2C2"/>
    <property type="match status" value="1"/>
</dbReference>
<organism evidence="2 3">
    <name type="scientific">Helianthus annuus</name>
    <name type="common">Common sunflower</name>
    <dbReference type="NCBI Taxonomy" id="4232"/>
    <lineage>
        <taxon>Eukaryota</taxon>
        <taxon>Viridiplantae</taxon>
        <taxon>Streptophyta</taxon>
        <taxon>Embryophyta</taxon>
        <taxon>Tracheophyta</taxon>
        <taxon>Spermatophyta</taxon>
        <taxon>Magnoliopsida</taxon>
        <taxon>eudicotyledons</taxon>
        <taxon>Gunneridae</taxon>
        <taxon>Pentapetalae</taxon>
        <taxon>asterids</taxon>
        <taxon>campanulids</taxon>
        <taxon>Asterales</taxon>
        <taxon>Asteraceae</taxon>
        <taxon>Asteroideae</taxon>
        <taxon>Heliantheae alliance</taxon>
        <taxon>Heliantheae</taxon>
        <taxon>Helianthus</taxon>
    </lineage>
</organism>
<dbReference type="Proteomes" id="UP000215914">
    <property type="component" value="Unassembled WGS sequence"/>
</dbReference>
<feature type="domain" description="Integrase zinc-binding" evidence="1">
    <location>
        <begin position="7"/>
        <end position="60"/>
    </location>
</feature>
<evidence type="ECO:0000313" key="2">
    <source>
        <dbReference type="EMBL" id="KAF5753151.1"/>
    </source>
</evidence>
<accession>A0A9K3DCM0</accession>
<comment type="caution">
    <text evidence="2">The sequence shown here is derived from an EMBL/GenBank/DDBJ whole genome shotgun (WGS) entry which is preliminary data.</text>
</comment>
<dbReference type="AlphaFoldDB" id="A0A9K3DCM0"/>
<protein>
    <recommendedName>
        <fullName evidence="1">Integrase zinc-binding domain-containing protein</fullName>
    </recommendedName>
</protein>